<dbReference type="Gene3D" id="3.30.2020.30">
    <property type="match status" value="1"/>
</dbReference>
<dbReference type="GO" id="GO:0046872">
    <property type="term" value="F:metal ion binding"/>
    <property type="evidence" value="ECO:0007669"/>
    <property type="project" value="UniProtKB-KW"/>
</dbReference>
<evidence type="ECO:0000259" key="3">
    <source>
        <dbReference type="Pfam" id="PF06155"/>
    </source>
</evidence>
<reference evidence="4 5" key="1">
    <citation type="submission" date="2019-02" db="EMBL/GenBank/DDBJ databases">
        <title>Deep-cultivation of Planctomycetes and their phenomic and genomic characterization uncovers novel biology.</title>
        <authorList>
            <person name="Wiegand S."/>
            <person name="Jogler M."/>
            <person name="Boedeker C."/>
            <person name="Pinto D."/>
            <person name="Vollmers J."/>
            <person name="Rivas-Marin E."/>
            <person name="Kohn T."/>
            <person name="Peeters S.H."/>
            <person name="Heuer A."/>
            <person name="Rast P."/>
            <person name="Oberbeckmann S."/>
            <person name="Bunk B."/>
            <person name="Jeske O."/>
            <person name="Meyerdierks A."/>
            <person name="Storesund J.E."/>
            <person name="Kallscheuer N."/>
            <person name="Luecker S."/>
            <person name="Lage O.M."/>
            <person name="Pohl T."/>
            <person name="Merkel B.J."/>
            <person name="Hornburger P."/>
            <person name="Mueller R.-W."/>
            <person name="Bruemmer F."/>
            <person name="Labrenz M."/>
            <person name="Spormann A.M."/>
            <person name="Op den Camp H."/>
            <person name="Overmann J."/>
            <person name="Amann R."/>
            <person name="Jetten M.S.M."/>
            <person name="Mascher T."/>
            <person name="Medema M.H."/>
            <person name="Devos D.P."/>
            <person name="Kaster A.-K."/>
            <person name="Ovreas L."/>
            <person name="Rohde M."/>
            <person name="Galperin M.Y."/>
            <person name="Jogler C."/>
        </authorList>
    </citation>
    <scope>NUCLEOTIDE SEQUENCE [LARGE SCALE GENOMIC DNA]</scope>
    <source>
        <strain evidence="4 5">Pan265</strain>
    </source>
</reference>
<proteinExistence type="predicted"/>
<dbReference type="AlphaFoldDB" id="A0A518BYM6"/>
<gene>
    <name evidence="4" type="ORF">Pan265_19320</name>
</gene>
<keyword evidence="2" id="KW-0408">Iron</keyword>
<sequence>MDEYVPSRLDLDRENALTIRWSDGRVSVYPIAYLRRLSPSADAREMRKEIESNPLTVLPSTDGGPLRAESAELVGNYALRIRFSDGHDTGLYSWAYLREIDPGRDDAHDRATPPS</sequence>
<dbReference type="EMBL" id="CP036280">
    <property type="protein sequence ID" value="QDU72070.1"/>
    <property type="molecule type" value="Genomic_DNA"/>
</dbReference>
<name>A0A518BYM6_9BACT</name>
<dbReference type="KEGG" id="mcad:Pan265_19320"/>
<evidence type="ECO:0000256" key="1">
    <source>
        <dbReference type="ARBA" id="ARBA00022723"/>
    </source>
</evidence>
<protein>
    <recommendedName>
        <fullName evidence="3">Gamma-butyrobetaine hydroxylase-like N-terminal domain-containing protein</fullName>
    </recommendedName>
</protein>
<dbReference type="RefSeq" id="WP_145446252.1">
    <property type="nucleotide sequence ID" value="NZ_CP036280.1"/>
</dbReference>
<evidence type="ECO:0000313" key="5">
    <source>
        <dbReference type="Proteomes" id="UP000320386"/>
    </source>
</evidence>
<dbReference type="Proteomes" id="UP000320386">
    <property type="component" value="Chromosome"/>
</dbReference>
<keyword evidence="1" id="KW-0479">Metal-binding</keyword>
<dbReference type="OrthoDB" id="9794178at2"/>
<evidence type="ECO:0000313" key="4">
    <source>
        <dbReference type="EMBL" id="QDU72070.1"/>
    </source>
</evidence>
<dbReference type="Pfam" id="PF06155">
    <property type="entry name" value="GBBH-like_N"/>
    <property type="match status" value="1"/>
</dbReference>
<dbReference type="PANTHER" id="PTHR35303">
    <property type="entry name" value="OS02G0197800 PROTEIN"/>
    <property type="match status" value="1"/>
</dbReference>
<dbReference type="InterPro" id="IPR038492">
    <property type="entry name" value="GBBH-like_N_sf"/>
</dbReference>
<evidence type="ECO:0000256" key="2">
    <source>
        <dbReference type="ARBA" id="ARBA00023004"/>
    </source>
</evidence>
<dbReference type="InterPro" id="IPR010376">
    <property type="entry name" value="GBBH-like_N"/>
</dbReference>
<organism evidence="4 5">
    <name type="scientific">Mucisphaera calidilacus</name>
    <dbReference type="NCBI Taxonomy" id="2527982"/>
    <lineage>
        <taxon>Bacteria</taxon>
        <taxon>Pseudomonadati</taxon>
        <taxon>Planctomycetota</taxon>
        <taxon>Phycisphaerae</taxon>
        <taxon>Phycisphaerales</taxon>
        <taxon>Phycisphaeraceae</taxon>
        <taxon>Mucisphaera</taxon>
    </lineage>
</organism>
<keyword evidence="5" id="KW-1185">Reference proteome</keyword>
<dbReference type="PANTHER" id="PTHR35303:SF5">
    <property type="entry name" value="OS02G0197800 PROTEIN"/>
    <property type="match status" value="1"/>
</dbReference>
<feature type="domain" description="Gamma-butyrobetaine hydroxylase-like N-terminal" evidence="3">
    <location>
        <begin position="14"/>
        <end position="98"/>
    </location>
</feature>
<accession>A0A518BYM6</accession>